<evidence type="ECO:0000256" key="1">
    <source>
        <dbReference type="SAM" id="MobiDB-lite"/>
    </source>
</evidence>
<sequence>MTKVVQTPSKKKSSKRKTSEVLAVSSKKTIRNFPGLADVLGELGATEADLLEAAKPFFLALYDQPPRTSMESARFMLFTKKKKKSLKVMALPPTSANLL</sequence>
<accession>A0AAE1KT24</accession>
<gene>
    <name evidence="2" type="ORF">Pcinc_011872</name>
</gene>
<reference evidence="2" key="1">
    <citation type="submission" date="2023-10" db="EMBL/GenBank/DDBJ databases">
        <title>Genome assemblies of two species of porcelain crab, Petrolisthes cinctipes and Petrolisthes manimaculis (Anomura: Porcellanidae).</title>
        <authorList>
            <person name="Angst P."/>
        </authorList>
    </citation>
    <scope>NUCLEOTIDE SEQUENCE</scope>
    <source>
        <strain evidence="2">PB745_01</strain>
        <tissue evidence="2">Gill</tissue>
    </source>
</reference>
<name>A0AAE1KT24_PETCI</name>
<protein>
    <submittedName>
        <fullName evidence="2">Uncharacterized protein</fullName>
    </submittedName>
</protein>
<feature type="region of interest" description="Disordered" evidence="1">
    <location>
        <begin position="1"/>
        <end position="20"/>
    </location>
</feature>
<comment type="caution">
    <text evidence="2">The sequence shown here is derived from an EMBL/GenBank/DDBJ whole genome shotgun (WGS) entry which is preliminary data.</text>
</comment>
<dbReference type="AlphaFoldDB" id="A0AAE1KT24"/>
<dbReference type="EMBL" id="JAWQEG010000951">
    <property type="protein sequence ID" value="KAK3883809.1"/>
    <property type="molecule type" value="Genomic_DNA"/>
</dbReference>
<proteinExistence type="predicted"/>
<evidence type="ECO:0000313" key="2">
    <source>
        <dbReference type="EMBL" id="KAK3883809.1"/>
    </source>
</evidence>
<organism evidence="2 3">
    <name type="scientific">Petrolisthes cinctipes</name>
    <name type="common">Flat porcelain crab</name>
    <dbReference type="NCBI Taxonomy" id="88211"/>
    <lineage>
        <taxon>Eukaryota</taxon>
        <taxon>Metazoa</taxon>
        <taxon>Ecdysozoa</taxon>
        <taxon>Arthropoda</taxon>
        <taxon>Crustacea</taxon>
        <taxon>Multicrustacea</taxon>
        <taxon>Malacostraca</taxon>
        <taxon>Eumalacostraca</taxon>
        <taxon>Eucarida</taxon>
        <taxon>Decapoda</taxon>
        <taxon>Pleocyemata</taxon>
        <taxon>Anomura</taxon>
        <taxon>Galatheoidea</taxon>
        <taxon>Porcellanidae</taxon>
        <taxon>Petrolisthes</taxon>
    </lineage>
</organism>
<dbReference type="Proteomes" id="UP001286313">
    <property type="component" value="Unassembled WGS sequence"/>
</dbReference>
<evidence type="ECO:0000313" key="3">
    <source>
        <dbReference type="Proteomes" id="UP001286313"/>
    </source>
</evidence>
<keyword evidence="3" id="KW-1185">Reference proteome</keyword>